<accession>A0A078KLM5</accession>
<name>A0A078KLM5_9FIRM</name>
<sequence length="204" mass="23765">MHEFDRCVITSKSGEELARGEIDAFDGSKARVNIIGDYSLRVAEDVNLFIYNSVKGECVYFADVESIDGNELVLENLKFISSRQKRNSTRAEILLHYKITHKFGADGNIEKLEKPIDITIINISANGMYIKCDEKFEKWHRFPFVFREAGMPMCLTAEVVRCVYSNRGNKYGCRFVDISEKDADNIYRFVLHEQIEQRRRRRIF</sequence>
<dbReference type="SUPFAM" id="SSF141371">
    <property type="entry name" value="PilZ domain-like"/>
    <property type="match status" value="1"/>
</dbReference>
<evidence type="ECO:0000259" key="1">
    <source>
        <dbReference type="Pfam" id="PF07238"/>
    </source>
</evidence>
<dbReference type="Pfam" id="PF07238">
    <property type="entry name" value="PilZ"/>
    <property type="match status" value="1"/>
</dbReference>
<protein>
    <recommendedName>
        <fullName evidence="1">PilZ domain-containing protein</fullName>
    </recommendedName>
</protein>
<proteinExistence type="predicted"/>
<dbReference type="HOGENOM" id="CLU_1341324_0_0_9"/>
<dbReference type="AlphaFoldDB" id="A0A078KLM5"/>
<dbReference type="KEGG" id="ccel:CCDG5_0219"/>
<gene>
    <name evidence="2" type="ORF">CCDG5_0219</name>
</gene>
<feature type="domain" description="PilZ" evidence="1">
    <location>
        <begin position="84"/>
        <end position="190"/>
    </location>
</feature>
<dbReference type="GO" id="GO:0035438">
    <property type="term" value="F:cyclic-di-GMP binding"/>
    <property type="evidence" value="ECO:0007669"/>
    <property type="project" value="InterPro"/>
</dbReference>
<dbReference type="EMBL" id="LM995447">
    <property type="protein sequence ID" value="CDZ23362.1"/>
    <property type="molecule type" value="Genomic_DNA"/>
</dbReference>
<reference evidence="3" key="1">
    <citation type="submission" date="2014-07" db="EMBL/GenBank/DDBJ databases">
        <authorList>
            <person name="Wibberg D."/>
        </authorList>
    </citation>
    <scope>NUCLEOTIDE SEQUENCE [LARGE SCALE GENOMIC DNA]</scope>
    <source>
        <strain evidence="3">DG5</strain>
    </source>
</reference>
<dbReference type="PATRIC" id="fig|29343.3.peg.223"/>
<dbReference type="Gene3D" id="2.40.10.220">
    <property type="entry name" value="predicted glycosyltransferase like domains"/>
    <property type="match status" value="1"/>
</dbReference>
<organism evidence="2 3">
    <name type="scientific">[Clostridium] cellulosi</name>
    <dbReference type="NCBI Taxonomy" id="29343"/>
    <lineage>
        <taxon>Bacteria</taxon>
        <taxon>Bacillati</taxon>
        <taxon>Bacillota</taxon>
        <taxon>Clostridia</taxon>
        <taxon>Eubacteriales</taxon>
        <taxon>Oscillospiraceae</taxon>
        <taxon>Oscillospiraceae incertae sedis</taxon>
    </lineage>
</organism>
<dbReference type="STRING" id="29343.CCDG5_0219"/>
<evidence type="ECO:0000313" key="3">
    <source>
        <dbReference type="Proteomes" id="UP000032431"/>
    </source>
</evidence>
<dbReference type="Proteomes" id="UP000032431">
    <property type="component" value="Chromosome I"/>
</dbReference>
<dbReference type="InterPro" id="IPR009875">
    <property type="entry name" value="PilZ_domain"/>
</dbReference>
<evidence type="ECO:0000313" key="2">
    <source>
        <dbReference type="EMBL" id="CDZ23362.1"/>
    </source>
</evidence>
<keyword evidence="3" id="KW-1185">Reference proteome</keyword>